<name>A0A8T1N1T9_CARIL</name>
<dbReference type="Proteomes" id="UP000811609">
    <property type="component" value="Chromosome 16"/>
</dbReference>
<dbReference type="PANTHER" id="PTHR31170">
    <property type="entry name" value="BNAC04G53230D PROTEIN"/>
    <property type="match status" value="1"/>
</dbReference>
<accession>A0A8T1N1T9</accession>
<evidence type="ECO:0000256" key="1">
    <source>
        <dbReference type="SAM" id="Phobius"/>
    </source>
</evidence>
<protein>
    <submittedName>
        <fullName evidence="2">Uncharacterized protein</fullName>
    </submittedName>
</protein>
<reference evidence="2" key="1">
    <citation type="submission" date="2020-12" db="EMBL/GenBank/DDBJ databases">
        <title>WGS assembly of Carya illinoinensis cv. Pawnee.</title>
        <authorList>
            <person name="Platts A."/>
            <person name="Shu S."/>
            <person name="Wright S."/>
            <person name="Barry K."/>
            <person name="Edger P."/>
            <person name="Pires J.C."/>
            <person name="Schmutz J."/>
        </authorList>
    </citation>
    <scope>NUCLEOTIDE SEQUENCE</scope>
    <source>
        <tissue evidence="2">Leaf</tissue>
    </source>
</reference>
<proteinExistence type="predicted"/>
<dbReference type="InterPro" id="IPR004158">
    <property type="entry name" value="DUF247_pln"/>
</dbReference>
<keyword evidence="1" id="KW-0812">Transmembrane</keyword>
<organism evidence="2 3">
    <name type="scientific">Carya illinoinensis</name>
    <name type="common">Pecan</name>
    <dbReference type="NCBI Taxonomy" id="32201"/>
    <lineage>
        <taxon>Eukaryota</taxon>
        <taxon>Viridiplantae</taxon>
        <taxon>Streptophyta</taxon>
        <taxon>Embryophyta</taxon>
        <taxon>Tracheophyta</taxon>
        <taxon>Spermatophyta</taxon>
        <taxon>Magnoliopsida</taxon>
        <taxon>eudicotyledons</taxon>
        <taxon>Gunneridae</taxon>
        <taxon>Pentapetalae</taxon>
        <taxon>rosids</taxon>
        <taxon>fabids</taxon>
        <taxon>Fagales</taxon>
        <taxon>Juglandaceae</taxon>
        <taxon>Carya</taxon>
    </lineage>
</organism>
<feature type="transmembrane region" description="Helical" evidence="1">
    <location>
        <begin position="469"/>
        <end position="495"/>
    </location>
</feature>
<evidence type="ECO:0000313" key="3">
    <source>
        <dbReference type="Proteomes" id="UP000811609"/>
    </source>
</evidence>
<comment type="caution">
    <text evidence="2">The sequence shown here is derived from an EMBL/GenBank/DDBJ whole genome shotgun (WGS) entry which is preliminary data.</text>
</comment>
<keyword evidence="3" id="KW-1185">Reference proteome</keyword>
<keyword evidence="1" id="KW-0472">Membrane</keyword>
<dbReference type="AlphaFoldDB" id="A0A8T1N1T9"/>
<dbReference type="Pfam" id="PF03140">
    <property type="entry name" value="DUF247"/>
    <property type="match status" value="1"/>
</dbReference>
<dbReference type="PANTHER" id="PTHR31170:SF25">
    <property type="entry name" value="BNAA09G04570D PROTEIN"/>
    <property type="match status" value="1"/>
</dbReference>
<gene>
    <name evidence="2" type="ORF">CIPAW_16G041400</name>
</gene>
<sequence length="500" mass="58527">MDRSPRFISDKELRQQEIDVIEQQEIIRISEVGEYSSANYPERKREFPEEERNIIKERLRIYAGEAKKLHEEAERGSTSCIYRVLPRLKEINGNRPYEPNMVCIGPYYYHKRHEEKFHMAEDCKRKCIGSLLVKTTDEEEQIDTYMSWLQRISELEEEIRKCYSEEFEVAGTEFIEMMVVDACFIIEIIEMFGYGREVNFGESLAALGWMVPYFHRDFLLLENQIPFFVLVEICKLTRNNIPAGHHRSYVIYPALQFFMNGMKRFDSDIFDFILKSAKTMDHSPPLHLLDLVRRCLIRPVATRMGELESSVKTPFIHCISKLRQAGIKVSPGKGLSCFLEVEFKKGVIEMPNIAIDDLMRCLLLNCVAFEQCDQRISSKYFTAYTTFLDCLVNTEEDVEYLREHNVIDNYLSDDTELAGFINCAGKDLVLNGDHGFYLGKLFENVNNHYRNRWKWKLASFEREYFDKPWLLLSAAGGILLILATSFQAVMAFLTYKYKKC</sequence>
<dbReference type="EMBL" id="CM031824">
    <property type="protein sequence ID" value="KAG6624626.1"/>
    <property type="molecule type" value="Genomic_DNA"/>
</dbReference>
<evidence type="ECO:0000313" key="2">
    <source>
        <dbReference type="EMBL" id="KAG6624626.1"/>
    </source>
</evidence>
<keyword evidence="1" id="KW-1133">Transmembrane helix</keyword>